<evidence type="ECO:0000313" key="2">
    <source>
        <dbReference type="Proteomes" id="UP001604277"/>
    </source>
</evidence>
<dbReference type="EMBL" id="JBFOLJ010000010">
    <property type="protein sequence ID" value="KAL2501679.1"/>
    <property type="molecule type" value="Genomic_DNA"/>
</dbReference>
<evidence type="ECO:0000313" key="1">
    <source>
        <dbReference type="EMBL" id="KAL2501679.1"/>
    </source>
</evidence>
<proteinExistence type="predicted"/>
<keyword evidence="2" id="KW-1185">Reference proteome</keyword>
<protein>
    <submittedName>
        <fullName evidence="1">Uncharacterized protein</fullName>
    </submittedName>
</protein>
<reference evidence="2" key="1">
    <citation type="submission" date="2024-07" db="EMBL/GenBank/DDBJ databases">
        <title>Two chromosome-level genome assemblies of Korean endemic species Abeliophyllum distichum and Forsythia ovata (Oleaceae).</title>
        <authorList>
            <person name="Jang H."/>
        </authorList>
    </citation>
    <scope>NUCLEOTIDE SEQUENCE [LARGE SCALE GENOMIC DNA]</scope>
</reference>
<sequence>MHQMTSHAKIRRSPDLRRDPARVCPICARRICSRRSDAAHGSPATVHEHWLATKNACQQMSDRQVIRPLLDTLSPREDRIDKLLLKELESSNSIGKFTRR</sequence>
<name>A0ABD1SLS5_9LAMI</name>
<comment type="caution">
    <text evidence="1">The sequence shown here is derived from an EMBL/GenBank/DDBJ whole genome shotgun (WGS) entry which is preliminary data.</text>
</comment>
<dbReference type="Proteomes" id="UP001604277">
    <property type="component" value="Unassembled WGS sequence"/>
</dbReference>
<gene>
    <name evidence="1" type="ORF">Fot_35527</name>
</gene>
<organism evidence="1 2">
    <name type="scientific">Forsythia ovata</name>
    <dbReference type="NCBI Taxonomy" id="205694"/>
    <lineage>
        <taxon>Eukaryota</taxon>
        <taxon>Viridiplantae</taxon>
        <taxon>Streptophyta</taxon>
        <taxon>Embryophyta</taxon>
        <taxon>Tracheophyta</taxon>
        <taxon>Spermatophyta</taxon>
        <taxon>Magnoliopsida</taxon>
        <taxon>eudicotyledons</taxon>
        <taxon>Gunneridae</taxon>
        <taxon>Pentapetalae</taxon>
        <taxon>asterids</taxon>
        <taxon>lamiids</taxon>
        <taxon>Lamiales</taxon>
        <taxon>Oleaceae</taxon>
        <taxon>Forsythieae</taxon>
        <taxon>Forsythia</taxon>
    </lineage>
</organism>
<dbReference type="AlphaFoldDB" id="A0ABD1SLS5"/>
<accession>A0ABD1SLS5</accession>